<accession>A0A127M8W9</accession>
<gene>
    <name evidence="2" type="ORF">AZF00_15795</name>
</gene>
<evidence type="ECO:0000313" key="2">
    <source>
        <dbReference type="EMBL" id="AMO69670.1"/>
    </source>
</evidence>
<dbReference type="RefSeq" id="WP_008252007.1">
    <property type="nucleotide sequence ID" value="NZ_CP014544.1"/>
</dbReference>
<protein>
    <submittedName>
        <fullName evidence="2">Uncharacterized protein</fullName>
    </submittedName>
</protein>
<sequence length="71" mass="7552">MRLNCVGVKAVQLLLVSLSMLLSTISVADEPVQLLEEVTVVGAVRGSSTIVIADIDVAGDESLDDMPYVYE</sequence>
<proteinExistence type="predicted"/>
<name>A0A127M8W9_9GAMM</name>
<evidence type="ECO:0000256" key="1">
    <source>
        <dbReference type="SAM" id="SignalP"/>
    </source>
</evidence>
<reference evidence="2 3" key="1">
    <citation type="submission" date="2015-12" db="EMBL/GenBank/DDBJ databases">
        <authorList>
            <person name="Shamseldin A."/>
            <person name="Moawad H."/>
            <person name="Abd El-Rahim W.M."/>
            <person name="Sadowsky M.J."/>
        </authorList>
    </citation>
    <scope>NUCLEOTIDE SEQUENCE [LARGE SCALE GENOMIC DNA]</scope>
    <source>
        <strain evidence="2 3">SM2</strain>
    </source>
</reference>
<feature type="chain" id="PRO_5007275158" evidence="1">
    <location>
        <begin position="29"/>
        <end position="71"/>
    </location>
</feature>
<dbReference type="AlphaFoldDB" id="A0A127M8W9"/>
<dbReference type="EMBL" id="CP014544">
    <property type="protein sequence ID" value="AMO69670.1"/>
    <property type="molecule type" value="Genomic_DNA"/>
</dbReference>
<dbReference type="Proteomes" id="UP000074119">
    <property type="component" value="Chromosome"/>
</dbReference>
<keyword evidence="1" id="KW-0732">Signal</keyword>
<feature type="signal peptide" evidence="1">
    <location>
        <begin position="1"/>
        <end position="28"/>
    </location>
</feature>
<evidence type="ECO:0000313" key="3">
    <source>
        <dbReference type="Proteomes" id="UP000074119"/>
    </source>
</evidence>
<dbReference type="KEGG" id="zal:AZF00_15795"/>
<organism evidence="2 3">
    <name type="scientific">Zhongshania aliphaticivorans</name>
    <dbReference type="NCBI Taxonomy" id="1470434"/>
    <lineage>
        <taxon>Bacteria</taxon>
        <taxon>Pseudomonadati</taxon>
        <taxon>Pseudomonadota</taxon>
        <taxon>Gammaproteobacteria</taxon>
        <taxon>Cellvibrionales</taxon>
        <taxon>Spongiibacteraceae</taxon>
        <taxon>Zhongshania</taxon>
    </lineage>
</organism>